<accession>A0ABQ8ULW9</accession>
<organism evidence="3 4">
    <name type="scientific">Paratrimastix pyriformis</name>
    <dbReference type="NCBI Taxonomy" id="342808"/>
    <lineage>
        <taxon>Eukaryota</taxon>
        <taxon>Metamonada</taxon>
        <taxon>Preaxostyla</taxon>
        <taxon>Paratrimastigidae</taxon>
        <taxon>Paratrimastix</taxon>
    </lineage>
</organism>
<feature type="domain" description="Sacsin/Nov" evidence="2">
    <location>
        <begin position="29"/>
        <end position="162"/>
    </location>
</feature>
<dbReference type="PANTHER" id="PTHR15600">
    <property type="entry name" value="SACSIN"/>
    <property type="match status" value="1"/>
</dbReference>
<dbReference type="GO" id="GO:0003746">
    <property type="term" value="F:translation elongation factor activity"/>
    <property type="evidence" value="ECO:0007669"/>
    <property type="project" value="UniProtKB-KW"/>
</dbReference>
<dbReference type="InterPro" id="IPR058210">
    <property type="entry name" value="SACS/Nov_dom"/>
</dbReference>
<keyword evidence="3" id="KW-0648">Protein biosynthesis</keyword>
<dbReference type="InterPro" id="IPR052972">
    <property type="entry name" value="Sacsin_chaperone_reg"/>
</dbReference>
<keyword evidence="4" id="KW-1185">Reference proteome</keyword>
<evidence type="ECO:0000259" key="2">
    <source>
        <dbReference type="Pfam" id="PF25794"/>
    </source>
</evidence>
<gene>
    <name evidence="3" type="ORF">PAPYR_6701</name>
</gene>
<protein>
    <submittedName>
        <fullName evidence="3">Ubiquitin-associated/translation elongation factor EF1B</fullName>
    </submittedName>
</protein>
<dbReference type="EMBL" id="JAPMOS010000040">
    <property type="protein sequence ID" value="KAJ4457770.1"/>
    <property type="molecule type" value="Genomic_DNA"/>
</dbReference>
<dbReference type="NCBIfam" id="NF047352">
    <property type="entry name" value="P_loop_sacsin"/>
    <property type="match status" value="1"/>
</dbReference>
<dbReference type="PANTHER" id="PTHR15600:SF42">
    <property type="entry name" value="SACSIN"/>
    <property type="match status" value="1"/>
</dbReference>
<dbReference type="SUPFAM" id="SSF55874">
    <property type="entry name" value="ATPase domain of HSP90 chaperone/DNA topoisomerase II/histidine kinase"/>
    <property type="match status" value="1"/>
</dbReference>
<reference evidence="3" key="1">
    <citation type="journal article" date="2022" name="bioRxiv">
        <title>Genomics of Preaxostyla Flagellates Illuminates Evolutionary Transitions and the Path Towards Mitochondrial Loss.</title>
        <authorList>
            <person name="Novak L.V.F."/>
            <person name="Treitli S.C."/>
            <person name="Pyrih J."/>
            <person name="Halakuc P."/>
            <person name="Pipaliya S.V."/>
            <person name="Vacek V."/>
            <person name="Brzon O."/>
            <person name="Soukal P."/>
            <person name="Eme L."/>
            <person name="Dacks J.B."/>
            <person name="Karnkowska A."/>
            <person name="Elias M."/>
            <person name="Hampl V."/>
        </authorList>
    </citation>
    <scope>NUCLEOTIDE SEQUENCE</scope>
    <source>
        <strain evidence="3">RCP-MX</strain>
    </source>
</reference>
<name>A0ABQ8ULW9_9EUKA</name>
<sequence>MPALPRSSPRGSRTKMSALGEEFGPEAPPLSQFIQKTLREYTNGSPILNEILQNADDARAERVCIMFDKRTHHSVDLPDGFTDLTKTQGPALIAFNSGIFEDRDFESIQHIGQSGKERDPRKTGKFGLGFLSVYHWTDTPQIVSHETYALCDPLHTVVHTGTRPGKKWSFAAGTIIRLPLRKVSSDLSGQVPGLAMVEQACKDMAQEADTLLLNLKHVQALVVTVWDEGATAPRVLTRTKLVSTPAAIDVRTSLPQLFADYVAAQASVTEDFDSFSGVIPSLPELLEVDPLPPLDSLKLMAYSIQVESWRPDSKRPTECHHCTVDDWLVSGALGGAYAGRLSRYAASQYRGPHLIPFASIAAKEASLVRTFAGPLSTERTTAPPQSTTTAPAASLPATGGGHVFCFLPLPGPTGLPVHVNAHFVLSSNRCSIMPVSAGITGESRVQAFFRENMLCICEGAGDKFKKKGVEKGSMCHRAAGYGRGEVGADRGDKMQVSTVELEASEEGADESKPRSPSWRLSFGNFR</sequence>
<feature type="region of interest" description="Disordered" evidence="1">
    <location>
        <begin position="1"/>
        <end position="28"/>
    </location>
</feature>
<comment type="caution">
    <text evidence="3">The sequence shown here is derived from an EMBL/GenBank/DDBJ whole genome shotgun (WGS) entry which is preliminary data.</text>
</comment>
<keyword evidence="3" id="KW-0251">Elongation factor</keyword>
<evidence type="ECO:0000313" key="3">
    <source>
        <dbReference type="EMBL" id="KAJ4457770.1"/>
    </source>
</evidence>
<dbReference type="Gene3D" id="3.30.565.10">
    <property type="entry name" value="Histidine kinase-like ATPase, C-terminal domain"/>
    <property type="match status" value="1"/>
</dbReference>
<proteinExistence type="predicted"/>
<dbReference type="Proteomes" id="UP001141327">
    <property type="component" value="Unassembled WGS sequence"/>
</dbReference>
<feature type="region of interest" description="Disordered" evidence="1">
    <location>
        <begin position="499"/>
        <end position="526"/>
    </location>
</feature>
<dbReference type="InterPro" id="IPR036890">
    <property type="entry name" value="HATPase_C_sf"/>
</dbReference>
<dbReference type="Pfam" id="PF25794">
    <property type="entry name" value="SACS"/>
    <property type="match status" value="1"/>
</dbReference>
<evidence type="ECO:0000256" key="1">
    <source>
        <dbReference type="SAM" id="MobiDB-lite"/>
    </source>
</evidence>
<evidence type="ECO:0000313" key="4">
    <source>
        <dbReference type="Proteomes" id="UP001141327"/>
    </source>
</evidence>